<dbReference type="AlphaFoldDB" id="A0A8S1TXX6"/>
<evidence type="ECO:0000256" key="1">
    <source>
        <dbReference type="SAM" id="MobiDB-lite"/>
    </source>
</evidence>
<dbReference type="OrthoDB" id="310866at2759"/>
<protein>
    <submittedName>
        <fullName evidence="2">Uncharacterized protein</fullName>
    </submittedName>
</protein>
<reference evidence="2" key="1">
    <citation type="submission" date="2021-01" db="EMBL/GenBank/DDBJ databases">
        <authorList>
            <consortium name="Genoscope - CEA"/>
            <person name="William W."/>
        </authorList>
    </citation>
    <scope>NUCLEOTIDE SEQUENCE</scope>
</reference>
<accession>A0A8S1TXX6</accession>
<organism evidence="2 3">
    <name type="scientific">Paramecium pentaurelia</name>
    <dbReference type="NCBI Taxonomy" id="43138"/>
    <lineage>
        <taxon>Eukaryota</taxon>
        <taxon>Sar</taxon>
        <taxon>Alveolata</taxon>
        <taxon>Ciliophora</taxon>
        <taxon>Intramacronucleata</taxon>
        <taxon>Oligohymenophorea</taxon>
        <taxon>Peniculida</taxon>
        <taxon>Parameciidae</taxon>
        <taxon>Paramecium</taxon>
    </lineage>
</organism>
<feature type="compositionally biased region" description="Polar residues" evidence="1">
    <location>
        <begin position="1"/>
        <end position="19"/>
    </location>
</feature>
<keyword evidence="3" id="KW-1185">Reference proteome</keyword>
<proteinExistence type="predicted"/>
<gene>
    <name evidence="2" type="ORF">PPENT_87.1.T0290270</name>
</gene>
<feature type="region of interest" description="Disordered" evidence="1">
    <location>
        <begin position="1"/>
        <end position="25"/>
    </location>
</feature>
<dbReference type="EMBL" id="CAJJDO010000029">
    <property type="protein sequence ID" value="CAD8156964.1"/>
    <property type="molecule type" value="Genomic_DNA"/>
</dbReference>
<dbReference type="Proteomes" id="UP000689195">
    <property type="component" value="Unassembled WGS sequence"/>
</dbReference>
<evidence type="ECO:0000313" key="2">
    <source>
        <dbReference type="EMBL" id="CAD8156964.1"/>
    </source>
</evidence>
<comment type="caution">
    <text evidence="2">The sequence shown here is derived from an EMBL/GenBank/DDBJ whole genome shotgun (WGS) entry which is preliminary data.</text>
</comment>
<evidence type="ECO:0000313" key="3">
    <source>
        <dbReference type="Proteomes" id="UP000689195"/>
    </source>
</evidence>
<sequence length="196" mass="23321">MDQGFSQNQTGLLSNQSSKKYQEPQKDYSIEMQDMTEQQSYVLLTNEQTCNQTKQKQEMYKQTQPYIFNYNQLPNYQIQQLNQNQQQQVVQPNIHNNYQQYNQQQLTKKQNILTHYAVCIFCKTPQTISNDQKPFMCYQCRQVQQPTYEFIKCAHCNVTVKYQKGISSVIRCTKCNNHNFVQLQPMVQITQDKDKI</sequence>
<name>A0A8S1TXX6_9CILI</name>